<keyword evidence="4 7" id="KW-0704">Schiff base</keyword>
<comment type="function">
    <text evidence="6 7">Catalyzes a reversible aldol reaction between acetaldehyde and D-glyceraldehyde 3-phosphate to generate 2-deoxy-D-ribose 5-phosphate.</text>
</comment>
<dbReference type="GO" id="GO:0004139">
    <property type="term" value="F:deoxyribose-phosphate aldolase activity"/>
    <property type="evidence" value="ECO:0007669"/>
    <property type="project" value="UniProtKB-UniRule"/>
</dbReference>
<evidence type="ECO:0000256" key="2">
    <source>
        <dbReference type="ARBA" id="ARBA00022490"/>
    </source>
</evidence>
<name>A0A9D2E390_9FIRM</name>
<dbReference type="Pfam" id="PF01791">
    <property type="entry name" value="DeoC"/>
    <property type="match status" value="1"/>
</dbReference>
<reference evidence="8" key="1">
    <citation type="journal article" date="2021" name="PeerJ">
        <title>Extensive microbial diversity within the chicken gut microbiome revealed by metagenomics and culture.</title>
        <authorList>
            <person name="Gilroy R."/>
            <person name="Ravi A."/>
            <person name="Getino M."/>
            <person name="Pursley I."/>
            <person name="Horton D.L."/>
            <person name="Alikhan N.F."/>
            <person name="Baker D."/>
            <person name="Gharbi K."/>
            <person name="Hall N."/>
            <person name="Watson M."/>
            <person name="Adriaenssens E.M."/>
            <person name="Foster-Nyarko E."/>
            <person name="Jarju S."/>
            <person name="Secka A."/>
            <person name="Antonio M."/>
            <person name="Oren A."/>
            <person name="Chaudhuri R.R."/>
            <person name="La Ragione R."/>
            <person name="Hildebrand F."/>
            <person name="Pallen M.J."/>
        </authorList>
    </citation>
    <scope>NUCLEOTIDE SEQUENCE</scope>
    <source>
        <strain evidence="8">ChiGjej4B4-18154</strain>
    </source>
</reference>
<comment type="pathway">
    <text evidence="7">Carbohydrate degradation; 2-deoxy-D-ribose 1-phosphate degradation; D-glyceraldehyde 3-phosphate and acetaldehyde from 2-deoxy-alpha-D-ribose 1-phosphate: step 2/2.</text>
</comment>
<evidence type="ECO:0000256" key="7">
    <source>
        <dbReference type="HAMAP-Rule" id="MF_00114"/>
    </source>
</evidence>
<dbReference type="SUPFAM" id="SSF51569">
    <property type="entry name" value="Aldolase"/>
    <property type="match status" value="1"/>
</dbReference>
<comment type="caution">
    <text evidence="8">The sequence shown here is derived from an EMBL/GenBank/DDBJ whole genome shotgun (WGS) entry which is preliminary data.</text>
</comment>
<dbReference type="PANTHER" id="PTHR10889">
    <property type="entry name" value="DEOXYRIBOSE-PHOSPHATE ALDOLASE"/>
    <property type="match status" value="1"/>
</dbReference>
<evidence type="ECO:0000256" key="1">
    <source>
        <dbReference type="ARBA" id="ARBA00010936"/>
    </source>
</evidence>
<dbReference type="Gene3D" id="3.20.20.70">
    <property type="entry name" value="Aldolase class I"/>
    <property type="match status" value="1"/>
</dbReference>
<comment type="similarity">
    <text evidence="1 7">Belongs to the DeoC/FbaB aldolase family. DeoC type 1 subfamily.</text>
</comment>
<protein>
    <recommendedName>
        <fullName evidence="7">Deoxyribose-phosphate aldolase</fullName>
        <shortName evidence="7">DERA</shortName>
        <ecNumber evidence="7">4.1.2.4</ecNumber>
    </recommendedName>
    <alternativeName>
        <fullName evidence="7">2-deoxy-D-ribose 5-phosphate aldolase</fullName>
    </alternativeName>
    <alternativeName>
        <fullName evidence="7">Phosphodeoxyriboaldolase</fullName>
        <shortName evidence="7">Deoxyriboaldolase</shortName>
    </alternativeName>
</protein>
<dbReference type="Proteomes" id="UP000824035">
    <property type="component" value="Unassembled WGS sequence"/>
</dbReference>
<proteinExistence type="inferred from homology"/>
<keyword evidence="2 7" id="KW-0963">Cytoplasm</keyword>
<dbReference type="EC" id="4.1.2.4" evidence="7"/>
<keyword evidence="3 7" id="KW-0456">Lyase</keyword>
<evidence type="ECO:0000256" key="4">
    <source>
        <dbReference type="ARBA" id="ARBA00023270"/>
    </source>
</evidence>
<evidence type="ECO:0000256" key="5">
    <source>
        <dbReference type="ARBA" id="ARBA00048791"/>
    </source>
</evidence>
<dbReference type="GO" id="GO:0009264">
    <property type="term" value="P:deoxyribonucleotide catabolic process"/>
    <property type="evidence" value="ECO:0007669"/>
    <property type="project" value="UniProtKB-UniRule"/>
</dbReference>
<dbReference type="PANTHER" id="PTHR10889:SF1">
    <property type="entry name" value="DEOXYRIBOSE-PHOSPHATE ALDOLASE"/>
    <property type="match status" value="1"/>
</dbReference>
<dbReference type="SMART" id="SM01133">
    <property type="entry name" value="DeoC"/>
    <property type="match status" value="1"/>
</dbReference>
<accession>A0A9D2E390</accession>
<dbReference type="InterPro" id="IPR013785">
    <property type="entry name" value="Aldolase_TIM"/>
</dbReference>
<gene>
    <name evidence="7 8" type="primary">deoC</name>
    <name evidence="8" type="ORF">H9813_02875</name>
</gene>
<organism evidence="8 9">
    <name type="scientific">Candidatus Allofournierella merdipullorum</name>
    <dbReference type="NCBI Taxonomy" id="2838595"/>
    <lineage>
        <taxon>Bacteria</taxon>
        <taxon>Bacillati</taxon>
        <taxon>Bacillota</taxon>
        <taxon>Clostridia</taxon>
        <taxon>Eubacteriales</taxon>
        <taxon>Oscillospiraceae</taxon>
        <taxon>Allofournierella</taxon>
    </lineage>
</organism>
<evidence type="ECO:0000256" key="6">
    <source>
        <dbReference type="ARBA" id="ARBA00056337"/>
    </source>
</evidence>
<comment type="catalytic activity">
    <reaction evidence="5 7">
        <text>2-deoxy-D-ribose 5-phosphate = D-glyceraldehyde 3-phosphate + acetaldehyde</text>
        <dbReference type="Rhea" id="RHEA:12821"/>
        <dbReference type="ChEBI" id="CHEBI:15343"/>
        <dbReference type="ChEBI" id="CHEBI:59776"/>
        <dbReference type="ChEBI" id="CHEBI:62877"/>
        <dbReference type="EC" id="4.1.2.4"/>
    </reaction>
</comment>
<dbReference type="GO" id="GO:0006018">
    <property type="term" value="P:2-deoxyribose 1-phosphate catabolic process"/>
    <property type="evidence" value="ECO:0007669"/>
    <property type="project" value="UniProtKB-UniRule"/>
</dbReference>
<dbReference type="PIRSF" id="PIRSF001357">
    <property type="entry name" value="DeoC"/>
    <property type="match status" value="1"/>
</dbReference>
<dbReference type="InterPro" id="IPR011343">
    <property type="entry name" value="DeoC"/>
</dbReference>
<reference evidence="8" key="2">
    <citation type="submission" date="2021-04" db="EMBL/GenBank/DDBJ databases">
        <authorList>
            <person name="Gilroy R."/>
        </authorList>
    </citation>
    <scope>NUCLEOTIDE SEQUENCE</scope>
    <source>
        <strain evidence="8">ChiGjej4B4-18154</strain>
    </source>
</reference>
<evidence type="ECO:0000313" key="9">
    <source>
        <dbReference type="Proteomes" id="UP000824035"/>
    </source>
</evidence>
<dbReference type="GO" id="GO:0005737">
    <property type="term" value="C:cytoplasm"/>
    <property type="evidence" value="ECO:0007669"/>
    <property type="project" value="UniProtKB-SubCell"/>
</dbReference>
<feature type="active site" description="Proton donor/acceptor" evidence="7">
    <location>
        <position position="96"/>
    </location>
</feature>
<evidence type="ECO:0000313" key="8">
    <source>
        <dbReference type="EMBL" id="HIZ30164.1"/>
    </source>
</evidence>
<dbReference type="NCBIfam" id="TIGR00126">
    <property type="entry name" value="deoC"/>
    <property type="match status" value="1"/>
</dbReference>
<dbReference type="InterPro" id="IPR002915">
    <property type="entry name" value="DeoC/FbaB/LacD_aldolase"/>
</dbReference>
<dbReference type="HAMAP" id="MF_00114">
    <property type="entry name" value="DeoC_type1"/>
    <property type="match status" value="1"/>
</dbReference>
<dbReference type="FunFam" id="3.20.20.70:FF:000044">
    <property type="entry name" value="Deoxyribose-phosphate aldolase"/>
    <property type="match status" value="1"/>
</dbReference>
<dbReference type="GO" id="GO:0016052">
    <property type="term" value="P:carbohydrate catabolic process"/>
    <property type="evidence" value="ECO:0007669"/>
    <property type="project" value="TreeGrafter"/>
</dbReference>
<comment type="subcellular location">
    <subcellularLocation>
        <location evidence="7">Cytoplasm</location>
    </subcellularLocation>
</comment>
<sequence length="232" mass="25297">MDTKEKVLQFAKRFDHTLLRPNATFEDFQAFCSDCRAHNFRMAAINSAPVAFCRSLLEGSGVRVGAAIGFPLGQTPLEAKVFEAQQAIRQGADDIDYVINITALKAKDYSYIMREMDQIVSLCRKCGTISKVIFENCYLTAEEIAKMAEIALQIGPDFIKTSTGFGTSGATVQDVRLMKSVVGNAVKIKAAGGIAHLEDCFALIDSGAECLGSSHSVDILNEYKDYLSRQGS</sequence>
<dbReference type="InterPro" id="IPR028581">
    <property type="entry name" value="DeoC_typeI"/>
</dbReference>
<feature type="active site" description="Proton donor/acceptor" evidence="7">
    <location>
        <position position="189"/>
    </location>
</feature>
<feature type="active site" description="Schiff-base intermediate with acetaldehyde" evidence="7">
    <location>
        <position position="160"/>
    </location>
</feature>
<dbReference type="EMBL" id="DXBV01000025">
    <property type="protein sequence ID" value="HIZ30164.1"/>
    <property type="molecule type" value="Genomic_DNA"/>
</dbReference>
<dbReference type="CDD" id="cd00959">
    <property type="entry name" value="DeoC"/>
    <property type="match status" value="1"/>
</dbReference>
<dbReference type="AlphaFoldDB" id="A0A9D2E390"/>
<evidence type="ECO:0000256" key="3">
    <source>
        <dbReference type="ARBA" id="ARBA00023239"/>
    </source>
</evidence>